<evidence type="ECO:0000256" key="1">
    <source>
        <dbReference type="SAM" id="MobiDB-lite"/>
    </source>
</evidence>
<dbReference type="AlphaFoldDB" id="A0A9Q1F3R8"/>
<evidence type="ECO:0000313" key="3">
    <source>
        <dbReference type="Proteomes" id="UP001152622"/>
    </source>
</evidence>
<dbReference type="EMBL" id="JAINUF010000009">
    <property type="protein sequence ID" value="KAJ8350237.1"/>
    <property type="molecule type" value="Genomic_DNA"/>
</dbReference>
<accession>A0A9Q1F3R8</accession>
<sequence>MEPPGGLMCSGKLLEYDQVHWGWGRTGRMWSTQHSREPSTGCARVQPLWVERVPVKYCTQKALAQRPAAERDRPAPVSPHPLRFPARSHRASLAGRMLNAARAAPPRGARQARCSAVKFNP</sequence>
<proteinExistence type="predicted"/>
<feature type="compositionally biased region" description="Low complexity" evidence="1">
    <location>
        <begin position="100"/>
        <end position="113"/>
    </location>
</feature>
<feature type="region of interest" description="Disordered" evidence="1">
    <location>
        <begin position="100"/>
        <end position="121"/>
    </location>
</feature>
<name>A0A9Q1F3R8_SYNKA</name>
<organism evidence="2 3">
    <name type="scientific">Synaphobranchus kaupii</name>
    <name type="common">Kaup's arrowtooth eel</name>
    <dbReference type="NCBI Taxonomy" id="118154"/>
    <lineage>
        <taxon>Eukaryota</taxon>
        <taxon>Metazoa</taxon>
        <taxon>Chordata</taxon>
        <taxon>Craniata</taxon>
        <taxon>Vertebrata</taxon>
        <taxon>Euteleostomi</taxon>
        <taxon>Actinopterygii</taxon>
        <taxon>Neopterygii</taxon>
        <taxon>Teleostei</taxon>
        <taxon>Anguilliformes</taxon>
        <taxon>Synaphobranchidae</taxon>
        <taxon>Synaphobranchus</taxon>
    </lineage>
</organism>
<protein>
    <submittedName>
        <fullName evidence="2">Uncharacterized protein</fullName>
    </submittedName>
</protein>
<feature type="region of interest" description="Disordered" evidence="1">
    <location>
        <begin position="64"/>
        <end position="85"/>
    </location>
</feature>
<reference evidence="2" key="1">
    <citation type="journal article" date="2023" name="Science">
        <title>Genome structures resolve the early diversification of teleost fishes.</title>
        <authorList>
            <person name="Parey E."/>
            <person name="Louis A."/>
            <person name="Montfort J."/>
            <person name="Bouchez O."/>
            <person name="Roques C."/>
            <person name="Iampietro C."/>
            <person name="Lluch J."/>
            <person name="Castinel A."/>
            <person name="Donnadieu C."/>
            <person name="Desvignes T."/>
            <person name="Floi Bucao C."/>
            <person name="Jouanno E."/>
            <person name="Wen M."/>
            <person name="Mejri S."/>
            <person name="Dirks R."/>
            <person name="Jansen H."/>
            <person name="Henkel C."/>
            <person name="Chen W.J."/>
            <person name="Zahm M."/>
            <person name="Cabau C."/>
            <person name="Klopp C."/>
            <person name="Thompson A.W."/>
            <person name="Robinson-Rechavi M."/>
            <person name="Braasch I."/>
            <person name="Lecointre G."/>
            <person name="Bobe J."/>
            <person name="Postlethwait J.H."/>
            <person name="Berthelot C."/>
            <person name="Roest Crollius H."/>
            <person name="Guiguen Y."/>
        </authorList>
    </citation>
    <scope>NUCLEOTIDE SEQUENCE</scope>
    <source>
        <strain evidence="2">WJC10195</strain>
    </source>
</reference>
<gene>
    <name evidence="2" type="ORF">SKAU_G00253670</name>
</gene>
<comment type="caution">
    <text evidence="2">The sequence shown here is derived from an EMBL/GenBank/DDBJ whole genome shotgun (WGS) entry which is preliminary data.</text>
</comment>
<evidence type="ECO:0000313" key="2">
    <source>
        <dbReference type="EMBL" id="KAJ8350237.1"/>
    </source>
</evidence>
<keyword evidence="3" id="KW-1185">Reference proteome</keyword>
<dbReference type="Proteomes" id="UP001152622">
    <property type="component" value="Chromosome 9"/>
</dbReference>